<dbReference type="GO" id="GO:0015293">
    <property type="term" value="F:symporter activity"/>
    <property type="evidence" value="ECO:0007669"/>
    <property type="project" value="TreeGrafter"/>
</dbReference>
<comment type="similarity">
    <text evidence="2 11">Belongs to the sodium:solute symporter (SSF) (TC 2.A.21) family.</text>
</comment>
<organism evidence="14 15">
    <name type="scientific">Trichomalopsis sarcophagae</name>
    <dbReference type="NCBI Taxonomy" id="543379"/>
    <lineage>
        <taxon>Eukaryota</taxon>
        <taxon>Metazoa</taxon>
        <taxon>Ecdysozoa</taxon>
        <taxon>Arthropoda</taxon>
        <taxon>Hexapoda</taxon>
        <taxon>Insecta</taxon>
        <taxon>Pterygota</taxon>
        <taxon>Neoptera</taxon>
        <taxon>Endopterygota</taxon>
        <taxon>Hymenoptera</taxon>
        <taxon>Apocrita</taxon>
        <taxon>Proctotrupomorpha</taxon>
        <taxon>Chalcidoidea</taxon>
        <taxon>Pteromalidae</taxon>
        <taxon>Pteromalinae</taxon>
        <taxon>Trichomalopsis</taxon>
    </lineage>
</organism>
<keyword evidence="5 13" id="KW-0812">Transmembrane</keyword>
<evidence type="ECO:0000256" key="3">
    <source>
        <dbReference type="ARBA" id="ARBA00022448"/>
    </source>
</evidence>
<evidence type="ECO:0000256" key="2">
    <source>
        <dbReference type="ARBA" id="ARBA00006434"/>
    </source>
</evidence>
<feature type="transmembrane region" description="Helical" evidence="13">
    <location>
        <begin position="493"/>
        <end position="518"/>
    </location>
</feature>
<dbReference type="Pfam" id="PF00474">
    <property type="entry name" value="SSF"/>
    <property type="match status" value="1"/>
</dbReference>
<keyword evidence="15" id="KW-1185">Reference proteome</keyword>
<evidence type="ECO:0000313" key="15">
    <source>
        <dbReference type="Proteomes" id="UP000215335"/>
    </source>
</evidence>
<comment type="subcellular location">
    <subcellularLocation>
        <location evidence="1">Cell membrane</location>
        <topology evidence="1">Multi-pass membrane protein</topology>
    </subcellularLocation>
</comment>
<evidence type="ECO:0000256" key="4">
    <source>
        <dbReference type="ARBA" id="ARBA00022475"/>
    </source>
</evidence>
<dbReference type="GO" id="GO:0005886">
    <property type="term" value="C:plasma membrane"/>
    <property type="evidence" value="ECO:0007669"/>
    <property type="project" value="UniProtKB-SubCell"/>
</dbReference>
<dbReference type="AlphaFoldDB" id="A0A232EIL3"/>
<keyword evidence="9 13" id="KW-0472">Membrane</keyword>
<keyword evidence="4" id="KW-1003">Cell membrane</keyword>
<dbReference type="Gene3D" id="1.20.1730.10">
    <property type="entry name" value="Sodium/glucose cotransporter"/>
    <property type="match status" value="1"/>
</dbReference>
<dbReference type="Proteomes" id="UP000215335">
    <property type="component" value="Unassembled WGS sequence"/>
</dbReference>
<proteinExistence type="inferred from homology"/>
<feature type="transmembrane region" description="Helical" evidence="13">
    <location>
        <begin position="323"/>
        <end position="341"/>
    </location>
</feature>
<evidence type="ECO:0000256" key="9">
    <source>
        <dbReference type="ARBA" id="ARBA00023136"/>
    </source>
</evidence>
<evidence type="ECO:0000256" key="12">
    <source>
        <dbReference type="SAM" id="MobiDB-lite"/>
    </source>
</evidence>
<feature type="transmembrane region" description="Helical" evidence="13">
    <location>
        <begin position="420"/>
        <end position="446"/>
    </location>
</feature>
<feature type="transmembrane region" description="Helical" evidence="13">
    <location>
        <begin position="168"/>
        <end position="191"/>
    </location>
</feature>
<feature type="transmembrane region" description="Helical" evidence="13">
    <location>
        <begin position="98"/>
        <end position="118"/>
    </location>
</feature>
<keyword evidence="7" id="KW-0915">Sodium</keyword>
<evidence type="ECO:0008006" key="16">
    <source>
        <dbReference type="Google" id="ProtNLM"/>
    </source>
</evidence>
<keyword evidence="6 13" id="KW-1133">Transmembrane helix</keyword>
<name>A0A232EIL3_9HYME</name>
<evidence type="ECO:0000256" key="7">
    <source>
        <dbReference type="ARBA" id="ARBA00023053"/>
    </source>
</evidence>
<reference evidence="14 15" key="1">
    <citation type="journal article" date="2017" name="Curr. Biol.">
        <title>The Evolution of Venom by Co-option of Single-Copy Genes.</title>
        <authorList>
            <person name="Martinson E.O."/>
            <person name="Mrinalini"/>
            <person name="Kelkar Y.D."/>
            <person name="Chang C.H."/>
            <person name="Werren J.H."/>
        </authorList>
    </citation>
    <scope>NUCLEOTIDE SEQUENCE [LARGE SCALE GENOMIC DNA]</scope>
    <source>
        <strain evidence="14 15">Alberta</strain>
        <tissue evidence="14">Whole body</tissue>
    </source>
</reference>
<keyword evidence="10" id="KW-0739">Sodium transport</keyword>
<evidence type="ECO:0000256" key="1">
    <source>
        <dbReference type="ARBA" id="ARBA00004651"/>
    </source>
</evidence>
<feature type="transmembrane region" description="Helical" evidence="13">
    <location>
        <begin position="467"/>
        <end position="487"/>
    </location>
</feature>
<dbReference type="NCBIfam" id="TIGR00813">
    <property type="entry name" value="sss"/>
    <property type="match status" value="1"/>
</dbReference>
<dbReference type="STRING" id="543379.A0A232EIL3"/>
<dbReference type="EMBL" id="NNAY01004195">
    <property type="protein sequence ID" value="OXU18217.1"/>
    <property type="molecule type" value="Genomic_DNA"/>
</dbReference>
<evidence type="ECO:0000256" key="13">
    <source>
        <dbReference type="SAM" id="Phobius"/>
    </source>
</evidence>
<dbReference type="InterPro" id="IPR038377">
    <property type="entry name" value="Na/Glc_symporter_sf"/>
</dbReference>
<feature type="transmembrane region" description="Helical" evidence="13">
    <location>
        <begin position="138"/>
        <end position="156"/>
    </location>
</feature>
<feature type="transmembrane region" description="Helical" evidence="13">
    <location>
        <begin position="595"/>
        <end position="616"/>
    </location>
</feature>
<evidence type="ECO:0000256" key="8">
    <source>
        <dbReference type="ARBA" id="ARBA00023065"/>
    </source>
</evidence>
<feature type="transmembrane region" description="Helical" evidence="13">
    <location>
        <begin position="273"/>
        <end position="292"/>
    </location>
</feature>
<dbReference type="CDD" id="cd11492">
    <property type="entry name" value="SLC5sbd_NIS-SMVT"/>
    <property type="match status" value="1"/>
</dbReference>
<evidence type="ECO:0000256" key="5">
    <source>
        <dbReference type="ARBA" id="ARBA00022692"/>
    </source>
</evidence>
<comment type="caution">
    <text evidence="14">The sequence shown here is derived from an EMBL/GenBank/DDBJ whole genome shotgun (WGS) entry which is preliminary data.</text>
</comment>
<evidence type="ECO:0000313" key="14">
    <source>
        <dbReference type="EMBL" id="OXU18217.1"/>
    </source>
</evidence>
<feature type="transmembrane region" description="Helical" evidence="13">
    <location>
        <begin position="212"/>
        <end position="237"/>
    </location>
</feature>
<evidence type="ECO:0000256" key="11">
    <source>
        <dbReference type="RuleBase" id="RU362091"/>
    </source>
</evidence>
<protein>
    <recommendedName>
        <fullName evidence="16">Sodium-coupled monocarboxylate transporter 1</fullName>
    </recommendedName>
</protein>
<keyword evidence="8" id="KW-0406">Ion transport</keyword>
<evidence type="ECO:0000256" key="6">
    <source>
        <dbReference type="ARBA" id="ARBA00022989"/>
    </source>
</evidence>
<dbReference type="PANTHER" id="PTHR42985">
    <property type="entry name" value="SODIUM-COUPLED MONOCARBOXYLATE TRANSPORTER"/>
    <property type="match status" value="1"/>
</dbReference>
<dbReference type="PROSITE" id="PS50283">
    <property type="entry name" value="NA_SOLUT_SYMP_3"/>
    <property type="match status" value="1"/>
</dbReference>
<feature type="transmembrane region" description="Helical" evidence="13">
    <location>
        <begin position="243"/>
        <end position="261"/>
    </location>
</feature>
<sequence length="678" mass="74266">MMKKIIHNKDKCLEMTKNRYGSRSQEKNTNVSVLVKTARKMRALLLILFFVLSASSSAEQRHPDDPSTNSEPPSAGEAEAKCLEDHPTLENYFDWGDYMVLAAMLLITCLIGTFYACFSKKQETSQDFLLGGSDMGTFPMAMSLAASFITAIELLGNPAEMYEHGTQFWMTCLAFLLVVPITSRLYLPVYMKLRLTSSYEYLNLRFNRHCRLLASGLYMLQMVLYTSVAVYAPALALSHVTGLNTYIAVTLVYVVCIFYASQGGMKAVIMTDTFQAAVLIGSLLLIVIWGSVKQGGWSVVFEDNRLTGRLEFFNMDPSPTVRHSFWSVVIGGTFYWTTMFCSNQASVQKYLSVESIGQVRKALWVSSIGLILIYTVNFLTGMVLYSAYKDCDPVRAGQITGQDQLLPLYVMNFMGSTKGVAGFFVAGIFAASLGTVASAMNSLAAITCEDVLQGLLKLDVPARKGAVYAKWISVFFGLLSFALVFVVERLGGVLQVALSFNGMVGGVTLGLFSLGMFVPWANAKGAMTGALVSLGFVVWISLGAQIAAIRGEIHVDSMPTSVNNCPCLNETIAVAALAPEADEVGEAWAIYRISYLWYSAIGCLGTVLIGIVVSYLTGFQEPADLDHDLLSPPIRRLFSFSKPKSHTGHALGITNLALEMDDEKPRIESNGHHIEKPK</sequence>
<dbReference type="GO" id="GO:0006814">
    <property type="term" value="P:sodium ion transport"/>
    <property type="evidence" value="ECO:0007669"/>
    <property type="project" value="UniProtKB-KW"/>
</dbReference>
<accession>A0A232EIL3</accession>
<dbReference type="InterPro" id="IPR001734">
    <property type="entry name" value="Na/solute_symporter"/>
</dbReference>
<feature type="transmembrane region" description="Helical" evidence="13">
    <location>
        <begin position="362"/>
        <end position="385"/>
    </location>
</feature>
<dbReference type="PANTHER" id="PTHR42985:SF39">
    <property type="entry name" value="GH10366P"/>
    <property type="match status" value="1"/>
</dbReference>
<feature type="transmembrane region" description="Helical" evidence="13">
    <location>
        <begin position="530"/>
        <end position="549"/>
    </location>
</feature>
<gene>
    <name evidence="14" type="ORF">TSAR_006306</name>
</gene>
<dbReference type="OrthoDB" id="6132759at2759"/>
<dbReference type="InterPro" id="IPR051163">
    <property type="entry name" value="Sodium:Solute_Symporter_SSF"/>
</dbReference>
<keyword evidence="3" id="KW-0813">Transport</keyword>
<evidence type="ECO:0000256" key="10">
    <source>
        <dbReference type="ARBA" id="ARBA00023201"/>
    </source>
</evidence>
<feature type="region of interest" description="Disordered" evidence="12">
    <location>
        <begin position="58"/>
        <end position="78"/>
    </location>
</feature>